<proteinExistence type="inferred from homology"/>
<dbReference type="Gene3D" id="1.10.1240.20">
    <property type="entry name" value="Lytic transglycosylase, superhelical linker domain"/>
    <property type="match status" value="1"/>
</dbReference>
<dbReference type="Pfam" id="PF01464">
    <property type="entry name" value="SLT"/>
    <property type="match status" value="1"/>
</dbReference>
<evidence type="ECO:0000259" key="5">
    <source>
        <dbReference type="Pfam" id="PF14718"/>
    </source>
</evidence>
<organism evidence="6 7">
    <name type="scientific">Paenalcaligenes hermetiae</name>
    <dbReference type="NCBI Taxonomy" id="1157987"/>
    <lineage>
        <taxon>Bacteria</taxon>
        <taxon>Pseudomonadati</taxon>
        <taxon>Pseudomonadota</taxon>
        <taxon>Betaproteobacteria</taxon>
        <taxon>Burkholderiales</taxon>
        <taxon>Alcaligenaceae</taxon>
        <taxon>Paenalcaligenes</taxon>
    </lineage>
</organism>
<dbReference type="InterPro" id="IPR008939">
    <property type="entry name" value="Lytic_TGlycosylase_superhlx_U"/>
</dbReference>
<gene>
    <name evidence="6" type="ORF">GCM10023337_13310</name>
</gene>
<dbReference type="Pfam" id="PF14718">
    <property type="entry name" value="SLT_L"/>
    <property type="match status" value="1"/>
</dbReference>
<dbReference type="RefSeq" id="WP_345370556.1">
    <property type="nucleotide sequence ID" value="NZ_BAABKD010000009.1"/>
</dbReference>
<dbReference type="InterPro" id="IPR012289">
    <property type="entry name" value="Lytic_TGlycosylase_superhlx_L"/>
</dbReference>
<dbReference type="InterPro" id="IPR008258">
    <property type="entry name" value="Transglycosylase_SLT_dom_1"/>
</dbReference>
<dbReference type="SUPFAM" id="SSF48435">
    <property type="entry name" value="Bacterial muramidases"/>
    <property type="match status" value="1"/>
</dbReference>
<dbReference type="InterPro" id="IPR037061">
    <property type="entry name" value="Lytic_TGlycoase_superhlx_L_sf"/>
</dbReference>
<dbReference type="Gene3D" id="1.10.530.10">
    <property type="match status" value="1"/>
</dbReference>
<accession>A0ABP9M4U0</accession>
<sequence length="699" mass="78328">MVMQLRYQKKQVSGRFWSGQRFSSQVALWVGSLLLVGCAGANAPSDSNAQVQTQTVVSQKAAPPPAMRWQGLPPVPAQARQAVLQAREAVQAKNWKQLEALVQPAKADPVLGAYPAYWHLRQQLYDTTRPVPSDQLWQFLREYDDEYLAQRLKGDWAIAAVRAGDFALINQLNPADLGNTQVRCAVAYGLHMQGQRLDTEALLRSFRPGATCWSLLDQLWSDKVVGFQAVRDLMRAALEQGKTNDARRFAAIIFDGKQMQDYTALMKTPRQWLDKKTTVQGQADQELVTLALSRLAREANRATQAQYIEQKWQSKLPQENIDWVWGQFGLVPALRVENDAARWYRKSGKSPKTDYNHAWEVRAELRQYPIDWVRVEQAIAKMSARQASEPVWVYWRGRALAAQGKGTEAQAAFMSITDDLGFYGQLANEELGRAIPLPPAPPAVTAADMQDVQTRPALLRALELFKLGWRPEATAEWGYGIRGMSDRQLRAAAELARHHQVYDRVVNTSLLTKQEIDFSQRFVAPFEGKVTEKARLIGLDPAWVYGLIRQESRFMTDARSGVGASGLMQLMPATAKWTANKIGMKTFKPAMVNDFEVNTVLGTNYLNMVLQQLNGSEVLASAGYNAGPGRPINWRSRLQGPVEGAIFAETIPFTETRLYVKNVLSNATYYSMVFSGQPQSLKQRLGTIAPQARAKTELP</sequence>
<dbReference type="Proteomes" id="UP001500227">
    <property type="component" value="Unassembled WGS sequence"/>
</dbReference>
<dbReference type="PANTHER" id="PTHR37423">
    <property type="entry name" value="SOLUBLE LYTIC MUREIN TRANSGLYCOSYLASE-RELATED"/>
    <property type="match status" value="1"/>
</dbReference>
<dbReference type="CDD" id="cd13401">
    <property type="entry name" value="Slt70-like"/>
    <property type="match status" value="1"/>
</dbReference>
<dbReference type="PANTHER" id="PTHR37423:SF5">
    <property type="entry name" value="SOLUBLE LYTIC MUREIN TRANSGLYCOSYLASE"/>
    <property type="match status" value="1"/>
</dbReference>
<evidence type="ECO:0000256" key="1">
    <source>
        <dbReference type="ARBA" id="ARBA00007734"/>
    </source>
</evidence>
<name>A0ABP9M4U0_9BURK</name>
<dbReference type="Gene3D" id="1.25.20.10">
    <property type="entry name" value="Bacterial muramidases"/>
    <property type="match status" value="1"/>
</dbReference>
<dbReference type="InterPro" id="IPR023346">
    <property type="entry name" value="Lysozyme-like_dom_sf"/>
</dbReference>
<keyword evidence="7" id="KW-1185">Reference proteome</keyword>
<evidence type="ECO:0000256" key="3">
    <source>
        <dbReference type="SAM" id="SignalP"/>
    </source>
</evidence>
<dbReference type="SUPFAM" id="SSF53955">
    <property type="entry name" value="Lysozyme-like"/>
    <property type="match status" value="1"/>
</dbReference>
<feature type="chain" id="PRO_5045086482" evidence="3">
    <location>
        <begin position="44"/>
        <end position="699"/>
    </location>
</feature>
<evidence type="ECO:0000313" key="6">
    <source>
        <dbReference type="EMBL" id="GAA5089836.1"/>
    </source>
</evidence>
<evidence type="ECO:0000313" key="7">
    <source>
        <dbReference type="Proteomes" id="UP001500227"/>
    </source>
</evidence>
<feature type="domain" description="Lytic transglycosylase superhelical linker" evidence="5">
    <location>
        <begin position="452"/>
        <end position="510"/>
    </location>
</feature>
<comment type="similarity">
    <text evidence="1">Belongs to the transglycosylase Slt family.</text>
</comment>
<feature type="domain" description="Transglycosylase SLT" evidence="4">
    <location>
        <begin position="538"/>
        <end position="637"/>
    </location>
</feature>
<evidence type="ECO:0000259" key="4">
    <source>
        <dbReference type="Pfam" id="PF01464"/>
    </source>
</evidence>
<keyword evidence="2 3" id="KW-0732">Signal</keyword>
<reference evidence="7" key="1">
    <citation type="journal article" date="2019" name="Int. J. Syst. Evol. Microbiol.">
        <title>The Global Catalogue of Microorganisms (GCM) 10K type strain sequencing project: providing services to taxonomists for standard genome sequencing and annotation.</title>
        <authorList>
            <consortium name="The Broad Institute Genomics Platform"/>
            <consortium name="The Broad Institute Genome Sequencing Center for Infectious Disease"/>
            <person name="Wu L."/>
            <person name="Ma J."/>
        </authorList>
    </citation>
    <scope>NUCLEOTIDE SEQUENCE [LARGE SCALE GENOMIC DNA]</scope>
    <source>
        <strain evidence="7">JCM 18423</strain>
    </source>
</reference>
<feature type="signal peptide" evidence="3">
    <location>
        <begin position="1"/>
        <end position="43"/>
    </location>
</feature>
<comment type="caution">
    <text evidence="6">The sequence shown here is derived from an EMBL/GenBank/DDBJ whole genome shotgun (WGS) entry which is preliminary data.</text>
</comment>
<dbReference type="EMBL" id="BAABKD010000009">
    <property type="protein sequence ID" value="GAA5089836.1"/>
    <property type="molecule type" value="Genomic_DNA"/>
</dbReference>
<protein>
    <submittedName>
        <fullName evidence="6">Lytic transglycosylase domain-containing protein</fullName>
    </submittedName>
</protein>
<evidence type="ECO:0000256" key="2">
    <source>
        <dbReference type="ARBA" id="ARBA00022729"/>
    </source>
</evidence>